<gene>
    <name evidence="1" type="ORF">GGQ66_004002</name>
</gene>
<organism evidence="1 2">
    <name type="scientific">Allorhizobium borbori</name>
    <dbReference type="NCBI Taxonomy" id="485907"/>
    <lineage>
        <taxon>Bacteria</taxon>
        <taxon>Pseudomonadati</taxon>
        <taxon>Pseudomonadota</taxon>
        <taxon>Alphaproteobacteria</taxon>
        <taxon>Hyphomicrobiales</taxon>
        <taxon>Rhizobiaceae</taxon>
        <taxon>Rhizobium/Agrobacterium group</taxon>
        <taxon>Allorhizobium</taxon>
    </lineage>
</organism>
<reference evidence="1 2" key="1">
    <citation type="submission" date="2020-08" db="EMBL/GenBank/DDBJ databases">
        <title>Genomic Encyclopedia of Type Strains, Phase IV (KMG-IV): sequencing the most valuable type-strain genomes for metagenomic binning, comparative biology and taxonomic classification.</title>
        <authorList>
            <person name="Goeker M."/>
        </authorList>
    </citation>
    <scope>NUCLEOTIDE SEQUENCE [LARGE SCALE GENOMIC DNA]</scope>
    <source>
        <strain evidence="1 2">DSM 26385</strain>
    </source>
</reference>
<dbReference type="PANTHER" id="PTHR41913:SF1">
    <property type="entry name" value="DUF1684 DOMAIN-CONTAINING PROTEIN"/>
    <property type="match status" value="1"/>
</dbReference>
<dbReference type="InterPro" id="IPR012467">
    <property type="entry name" value="DUF1684"/>
</dbReference>
<keyword evidence="2" id="KW-1185">Reference proteome</keyword>
<evidence type="ECO:0008006" key="3">
    <source>
        <dbReference type="Google" id="ProtNLM"/>
    </source>
</evidence>
<protein>
    <recommendedName>
        <fullName evidence="3">DUF1684 domain-containing protein</fullName>
    </recommendedName>
</protein>
<name>A0A7W6K5D0_9HYPH</name>
<comment type="caution">
    <text evidence="1">The sequence shown here is derived from an EMBL/GenBank/DDBJ whole genome shotgun (WGS) entry which is preliminary data.</text>
</comment>
<evidence type="ECO:0000313" key="2">
    <source>
        <dbReference type="Proteomes" id="UP000584824"/>
    </source>
</evidence>
<sequence length="275" mass="29958">MTQQTFEAELETWRAGRISALTAPDGWLSVCGLIWIEPGEWRFGSAQDNDIVIEKLPPAAGVLRLAEDGTASVSLIAEGTIGGEPKRDGMLFDDHDPANVPARVAFGSVNFHLIDREGKKALRVRDSESAARLAFTGIDHFPADPAFRIEADWLAVDPPRAFEVDSVVGISSTVLVRHKAVFTFEGAEYTLWPTHGSATSPMFVLRDPTAGKETYGASRFLFGIFEEDKPGKIVLDFNRAINPPCAFTPAATCPLPPAENRLPFPVLAGEKKPRE</sequence>
<dbReference type="PANTHER" id="PTHR41913">
    <property type="entry name" value="DUF1684 DOMAIN-CONTAINING PROTEIN"/>
    <property type="match status" value="1"/>
</dbReference>
<dbReference type="Pfam" id="PF07920">
    <property type="entry name" value="DUF1684"/>
    <property type="match status" value="1"/>
</dbReference>
<accession>A0A7W6K5D0</accession>
<evidence type="ECO:0000313" key="1">
    <source>
        <dbReference type="EMBL" id="MBB4105415.1"/>
    </source>
</evidence>
<dbReference type="Proteomes" id="UP000584824">
    <property type="component" value="Unassembled WGS sequence"/>
</dbReference>
<dbReference type="AlphaFoldDB" id="A0A7W6K5D0"/>
<dbReference type="EMBL" id="JACIDU010000020">
    <property type="protein sequence ID" value="MBB4105415.1"/>
    <property type="molecule type" value="Genomic_DNA"/>
</dbReference>
<proteinExistence type="predicted"/>
<dbReference type="RefSeq" id="WP_183794874.1">
    <property type="nucleotide sequence ID" value="NZ_JACIDU010000020.1"/>
</dbReference>